<comment type="caution">
    <text evidence="2">The sequence shown here is derived from an EMBL/GenBank/DDBJ whole genome shotgun (WGS) entry which is preliminary data.</text>
</comment>
<dbReference type="EMBL" id="JAFMPK010000019">
    <property type="protein sequence ID" value="MBO0607866.1"/>
    <property type="molecule type" value="Genomic_DNA"/>
</dbReference>
<dbReference type="Proteomes" id="UP000664617">
    <property type="component" value="Unassembled WGS sequence"/>
</dbReference>
<evidence type="ECO:0000256" key="1">
    <source>
        <dbReference type="SAM" id="Phobius"/>
    </source>
</evidence>
<evidence type="ECO:0000313" key="2">
    <source>
        <dbReference type="EMBL" id="MBO0607866.1"/>
    </source>
</evidence>
<reference evidence="3" key="1">
    <citation type="submission" date="2023-07" db="EMBL/GenBank/DDBJ databases">
        <title>Myceligenerans salitolerans sp. nov., a halotolerant actinomycete isolated from a salt lake in Xinjiang, China.</title>
        <authorList>
            <person name="Guan T."/>
        </authorList>
    </citation>
    <scope>NUCLEOTIDE SEQUENCE [LARGE SCALE GENOMIC DNA]</scope>
    <source>
        <strain evidence="3">XHU 5031</strain>
    </source>
</reference>
<sequence length="139" mass="14430">MSSTSSASGPTVRRRIFHPGSTMMIVGALCVLVGSLLPWVRTAAGNLPGYGGPGLWTGTLALALFAGAVIPYRVSAVAHCAVVGLPVAFIAAWQSVELGRTVAATDAWWHVWAGEGLVLTGAGAVVVLATAWRLYRNPF</sequence>
<proteinExistence type="predicted"/>
<feature type="transmembrane region" description="Helical" evidence="1">
    <location>
        <begin position="77"/>
        <end position="96"/>
    </location>
</feature>
<keyword evidence="1" id="KW-0472">Membrane</keyword>
<dbReference type="RefSeq" id="WP_207273787.1">
    <property type="nucleotide sequence ID" value="NZ_JAFMPK010000019.1"/>
</dbReference>
<feature type="transmembrane region" description="Helical" evidence="1">
    <location>
        <begin position="21"/>
        <end position="40"/>
    </location>
</feature>
<name>A0ABS3I4C3_9MICO</name>
<accession>A0ABS3I4C3</accession>
<keyword evidence="1" id="KW-0812">Transmembrane</keyword>
<feature type="transmembrane region" description="Helical" evidence="1">
    <location>
        <begin position="116"/>
        <end position="135"/>
    </location>
</feature>
<organism evidence="2 3">
    <name type="scientific">Myceligenerans salitolerans</name>
    <dbReference type="NCBI Taxonomy" id="1230528"/>
    <lineage>
        <taxon>Bacteria</taxon>
        <taxon>Bacillati</taxon>
        <taxon>Actinomycetota</taxon>
        <taxon>Actinomycetes</taxon>
        <taxon>Micrococcales</taxon>
        <taxon>Promicromonosporaceae</taxon>
        <taxon>Myceligenerans</taxon>
    </lineage>
</organism>
<feature type="transmembrane region" description="Helical" evidence="1">
    <location>
        <begin position="52"/>
        <end position="70"/>
    </location>
</feature>
<evidence type="ECO:0000313" key="3">
    <source>
        <dbReference type="Proteomes" id="UP000664617"/>
    </source>
</evidence>
<protein>
    <recommendedName>
        <fullName evidence="4">SPW repeat-containing protein</fullName>
    </recommendedName>
</protein>
<keyword evidence="1" id="KW-1133">Transmembrane helix</keyword>
<gene>
    <name evidence="2" type="ORF">J0911_02350</name>
</gene>
<evidence type="ECO:0008006" key="4">
    <source>
        <dbReference type="Google" id="ProtNLM"/>
    </source>
</evidence>
<keyword evidence="3" id="KW-1185">Reference proteome</keyword>